<dbReference type="AlphaFoldDB" id="A0A927RBJ4"/>
<dbReference type="SMART" id="SM00028">
    <property type="entry name" value="TPR"/>
    <property type="match status" value="5"/>
</dbReference>
<dbReference type="Gene3D" id="1.25.40.10">
    <property type="entry name" value="Tetratricopeptide repeat domain"/>
    <property type="match status" value="2"/>
</dbReference>
<dbReference type="Proteomes" id="UP000638648">
    <property type="component" value="Unassembled WGS sequence"/>
</dbReference>
<organism evidence="2 3">
    <name type="scientific">Actinopolymorpha pittospori</name>
    <dbReference type="NCBI Taxonomy" id="648752"/>
    <lineage>
        <taxon>Bacteria</taxon>
        <taxon>Bacillati</taxon>
        <taxon>Actinomycetota</taxon>
        <taxon>Actinomycetes</taxon>
        <taxon>Propionibacteriales</taxon>
        <taxon>Actinopolymorphaceae</taxon>
        <taxon>Actinopolymorpha</taxon>
    </lineage>
</organism>
<reference evidence="2" key="1">
    <citation type="submission" date="2020-10" db="EMBL/GenBank/DDBJ databases">
        <title>Sequencing the genomes of 1000 actinobacteria strains.</title>
        <authorList>
            <person name="Klenk H.-P."/>
        </authorList>
    </citation>
    <scope>NUCLEOTIDE SEQUENCE</scope>
    <source>
        <strain evidence="2">DSM 45354</strain>
    </source>
</reference>
<name>A0A927RBJ4_9ACTN</name>
<dbReference type="EMBL" id="JADBEM010000001">
    <property type="protein sequence ID" value="MBE1606135.1"/>
    <property type="molecule type" value="Genomic_DNA"/>
</dbReference>
<accession>A0A927RBJ4</accession>
<sequence>MRFRVVAATGTFIVAIAVTLAFVFWPGRDGPVRPEPRHTGRIPVSSAPPNAGIAELEAHVREDPGDSQAWAALGIAYVDQALANVDHSYFSKADKALTKSLNLEPDYNELGFAGRGELALARNNFPSAVGWAERALALNDLDARANGVQVDALTAVGRLDEALATAEKAHAAAPSVETIARLATQSELRGDVDRARDLLRSGTSLAKKPTERAFITTRLGELARSQGDYKEAAAQFAAALKADPTYVPALAGSARTLYAQGHAWEAVRRYLTVTLKFPEPRYLIELGDLYTSLGQPTRAAAQYRVVDMWADIAAQNGVRVTLEIAQYAADHGNPGLALRLSEAEWKKRHNIQVADAVAWSLHAVGRDKEALTFAERAAGTGYRDASFLYHRGMIELALGDTETARQTLVSALELDPTFSPTQAKIARDKVVELNADVRS</sequence>
<feature type="repeat" description="TPR" evidence="1">
    <location>
        <begin position="385"/>
        <end position="418"/>
    </location>
</feature>
<dbReference type="Pfam" id="PF13432">
    <property type="entry name" value="TPR_16"/>
    <property type="match status" value="1"/>
</dbReference>
<gene>
    <name evidence="2" type="ORF">HEB94_002983</name>
</gene>
<comment type="caution">
    <text evidence="2">The sequence shown here is derived from an EMBL/GenBank/DDBJ whole genome shotgun (WGS) entry which is preliminary data.</text>
</comment>
<keyword evidence="3" id="KW-1185">Reference proteome</keyword>
<evidence type="ECO:0000313" key="3">
    <source>
        <dbReference type="Proteomes" id="UP000638648"/>
    </source>
</evidence>
<dbReference type="PANTHER" id="PTHR12558:SF33">
    <property type="entry name" value="BLL7664 PROTEIN"/>
    <property type="match status" value="1"/>
</dbReference>
<keyword evidence="1" id="KW-0802">TPR repeat</keyword>
<dbReference type="Pfam" id="PF13181">
    <property type="entry name" value="TPR_8"/>
    <property type="match status" value="1"/>
</dbReference>
<dbReference type="PANTHER" id="PTHR12558">
    <property type="entry name" value="CELL DIVISION CYCLE 16,23,27"/>
    <property type="match status" value="1"/>
</dbReference>
<evidence type="ECO:0000256" key="1">
    <source>
        <dbReference type="PROSITE-ProRule" id="PRU00339"/>
    </source>
</evidence>
<proteinExistence type="predicted"/>
<dbReference type="Pfam" id="PF14559">
    <property type="entry name" value="TPR_19"/>
    <property type="match status" value="1"/>
</dbReference>
<dbReference type="InterPro" id="IPR019734">
    <property type="entry name" value="TPR_rpt"/>
</dbReference>
<feature type="repeat" description="TPR" evidence="1">
    <location>
        <begin position="213"/>
        <end position="246"/>
    </location>
</feature>
<protein>
    <submittedName>
        <fullName evidence="2">Tetratricopeptide (TPR) repeat protein</fullName>
    </submittedName>
</protein>
<evidence type="ECO:0000313" key="2">
    <source>
        <dbReference type="EMBL" id="MBE1606135.1"/>
    </source>
</evidence>
<dbReference type="RefSeq" id="WP_192750316.1">
    <property type="nucleotide sequence ID" value="NZ_BAABJL010000025.1"/>
</dbReference>
<dbReference type="InterPro" id="IPR011990">
    <property type="entry name" value="TPR-like_helical_dom_sf"/>
</dbReference>
<dbReference type="SUPFAM" id="SSF48452">
    <property type="entry name" value="TPR-like"/>
    <property type="match status" value="1"/>
</dbReference>
<dbReference type="PROSITE" id="PS50005">
    <property type="entry name" value="TPR"/>
    <property type="match status" value="2"/>
</dbReference>